<dbReference type="GO" id="GO:0005975">
    <property type="term" value="P:carbohydrate metabolic process"/>
    <property type="evidence" value="ECO:0007669"/>
    <property type="project" value="InterPro"/>
</dbReference>
<dbReference type="Pfam" id="PF01522">
    <property type="entry name" value="Polysacc_deac_1"/>
    <property type="match status" value="1"/>
</dbReference>
<dbReference type="PROSITE" id="PS51677">
    <property type="entry name" value="NODB"/>
    <property type="match status" value="1"/>
</dbReference>
<accession>A0A1G7HL49</accession>
<keyword evidence="7" id="KW-1185">Reference proteome</keyword>
<organism evidence="6 7">
    <name type="scientific">Limimaricola pyoseonensis</name>
    <dbReference type="NCBI Taxonomy" id="521013"/>
    <lineage>
        <taxon>Bacteria</taxon>
        <taxon>Pseudomonadati</taxon>
        <taxon>Pseudomonadota</taxon>
        <taxon>Alphaproteobacteria</taxon>
        <taxon>Rhodobacterales</taxon>
        <taxon>Paracoccaceae</taxon>
        <taxon>Limimaricola</taxon>
    </lineage>
</organism>
<feature type="domain" description="NodB homology" evidence="5">
    <location>
        <begin position="60"/>
        <end position="302"/>
    </location>
</feature>
<evidence type="ECO:0000313" key="7">
    <source>
        <dbReference type="Proteomes" id="UP000198922"/>
    </source>
</evidence>
<dbReference type="Proteomes" id="UP000198922">
    <property type="component" value="Unassembled WGS sequence"/>
</dbReference>
<protein>
    <recommendedName>
        <fullName evidence="3">Chitooligosaccharide deacetylase</fullName>
    </recommendedName>
    <alternativeName>
        <fullName evidence="4">Nodulation protein B</fullName>
    </alternativeName>
</protein>
<evidence type="ECO:0000256" key="3">
    <source>
        <dbReference type="ARBA" id="ARBA00020071"/>
    </source>
</evidence>
<dbReference type="PANTHER" id="PTHR47561:SF1">
    <property type="entry name" value="POLYSACCHARIDE DEACETYLASE FAMILY PROTEIN (AFU_ORTHOLOGUE AFUA_6G05030)"/>
    <property type="match status" value="1"/>
</dbReference>
<evidence type="ECO:0000259" key="5">
    <source>
        <dbReference type="PROSITE" id="PS51677"/>
    </source>
</evidence>
<dbReference type="AlphaFoldDB" id="A0A1G7HL49"/>
<dbReference type="GO" id="GO:0016810">
    <property type="term" value="F:hydrolase activity, acting on carbon-nitrogen (but not peptide) bonds"/>
    <property type="evidence" value="ECO:0007669"/>
    <property type="project" value="InterPro"/>
</dbReference>
<dbReference type="CDD" id="cd10938">
    <property type="entry name" value="CE4_HpPgdA_like"/>
    <property type="match status" value="1"/>
</dbReference>
<dbReference type="Gene3D" id="3.20.20.370">
    <property type="entry name" value="Glycoside hydrolase/deacetylase"/>
    <property type="match status" value="1"/>
</dbReference>
<name>A0A1G7HL49_9RHOB</name>
<dbReference type="InterPro" id="IPR002509">
    <property type="entry name" value="NODB_dom"/>
</dbReference>
<sequence length="302" mass="33736">MPPQTPPAEWDEPTWRGLVQRLRAGRSLRPASWPGGARCAVALSFDSDHETNELRDGANSLARLSWGEYGARRGIPRIRRALDRHGAKASFFVPAVSALLHPEEQRALADDGHEIALHGWIHELNTTLAPARERELMLRAADTLEQVTGRRPVGMRTPSWDYSPATLGIAREMGLIYDSSMFSDDDPYELVENAAPTGLVELPVEWIRDDAAYFMMNRHGAQRPYTPPEAVLDIFLREFEGARDEGGLFLLTMHPHVIGYRSRIFILEELLSRIAEAGDCWVATHEQIARHCAQSAGLEGSP</sequence>
<dbReference type="STRING" id="521013.SAMN04488567_3206"/>
<gene>
    <name evidence="6" type="ORF">SAMN04488567_3206</name>
</gene>
<evidence type="ECO:0000256" key="1">
    <source>
        <dbReference type="ARBA" id="ARBA00003236"/>
    </source>
</evidence>
<dbReference type="InterPro" id="IPR011330">
    <property type="entry name" value="Glyco_hydro/deAcase_b/a-brl"/>
</dbReference>
<dbReference type="EMBL" id="FNAT01000006">
    <property type="protein sequence ID" value="SDF01190.1"/>
    <property type="molecule type" value="Genomic_DNA"/>
</dbReference>
<comment type="function">
    <text evidence="1">Is involved in generating a small heat-stable compound (Nod), an acylated oligomer of N-acetylglucosamine, that stimulates mitosis in various plant protoplasts.</text>
</comment>
<dbReference type="PANTHER" id="PTHR47561">
    <property type="entry name" value="POLYSACCHARIDE DEACETYLASE FAMILY PROTEIN (AFU_ORTHOLOGUE AFUA_6G05030)"/>
    <property type="match status" value="1"/>
</dbReference>
<comment type="similarity">
    <text evidence="2">Belongs to the polysaccharide deacetylase family.</text>
</comment>
<reference evidence="7" key="1">
    <citation type="submission" date="2016-10" db="EMBL/GenBank/DDBJ databases">
        <authorList>
            <person name="Varghese N."/>
            <person name="Submissions S."/>
        </authorList>
    </citation>
    <scope>NUCLEOTIDE SEQUENCE [LARGE SCALE GENOMIC DNA]</scope>
    <source>
        <strain evidence="7">DSM 21424</strain>
    </source>
</reference>
<evidence type="ECO:0000313" key="6">
    <source>
        <dbReference type="EMBL" id="SDF01190.1"/>
    </source>
</evidence>
<proteinExistence type="inferred from homology"/>
<evidence type="ECO:0000256" key="2">
    <source>
        <dbReference type="ARBA" id="ARBA00010973"/>
    </source>
</evidence>
<dbReference type="SUPFAM" id="SSF88713">
    <property type="entry name" value="Glycoside hydrolase/deacetylase"/>
    <property type="match status" value="1"/>
</dbReference>
<evidence type="ECO:0000256" key="4">
    <source>
        <dbReference type="ARBA" id="ARBA00032976"/>
    </source>
</evidence>
<dbReference type="InterPro" id="IPR037950">
    <property type="entry name" value="PgdA-like"/>
</dbReference>